<keyword evidence="2" id="KW-0560">Oxidoreductase</keyword>
<sequence length="267" mass="28525">MEPIEKATVLVTGASKGIGLSIAEAFAAHGHDLVLIARGEKALQRVADRIEAESGVEVRVISGDLTEAGVPQKLYKQLEQSGKPIDILVNNAGVGMSGLFLEGDYSKLSSMLQLNMLALTQLTHLFLPQMLNRKRGRILNVGSLVSYFTGGPNWAAYVASKHYVRALSTGLSKELKGSGVAVTLLSPGATATDFVKSADTKDMLAYQVPIGPSPEQIAKLAYHACQTGKKSVIPGVFNKILAFMGELHPRNIAFEVFGFLSNKKGSQ</sequence>
<comment type="similarity">
    <text evidence="1 3">Belongs to the short-chain dehydrogenases/reductases (SDR) family.</text>
</comment>
<dbReference type="AlphaFoldDB" id="A0A9E4K6G5"/>
<protein>
    <submittedName>
        <fullName evidence="5">SDR family oxidoreductase</fullName>
    </submittedName>
</protein>
<evidence type="ECO:0000313" key="6">
    <source>
        <dbReference type="Proteomes" id="UP000886687"/>
    </source>
</evidence>
<dbReference type="Pfam" id="PF00106">
    <property type="entry name" value="adh_short"/>
    <property type="match status" value="1"/>
</dbReference>
<dbReference type="PIRSF" id="PIRSF000126">
    <property type="entry name" value="11-beta-HSD1"/>
    <property type="match status" value="1"/>
</dbReference>
<dbReference type="PANTHER" id="PTHR42901">
    <property type="entry name" value="ALCOHOL DEHYDROGENASE"/>
    <property type="match status" value="1"/>
</dbReference>
<dbReference type="InterPro" id="IPR002347">
    <property type="entry name" value="SDR_fam"/>
</dbReference>
<dbReference type="SMART" id="SM00822">
    <property type="entry name" value="PKS_KR"/>
    <property type="match status" value="1"/>
</dbReference>
<reference evidence="5" key="1">
    <citation type="journal article" date="2021" name="Proc. Natl. Acad. Sci. U.S.A.">
        <title>Global biogeography of chemosynthetic symbionts reveals both localized and globally distributed symbiont groups. .</title>
        <authorList>
            <person name="Osvatic J.T."/>
            <person name="Wilkins L.G.E."/>
            <person name="Leibrecht L."/>
            <person name="Leray M."/>
            <person name="Zauner S."/>
            <person name="Polzin J."/>
            <person name="Camacho Y."/>
            <person name="Gros O."/>
            <person name="van Gils J.A."/>
            <person name="Eisen J.A."/>
            <person name="Petersen J.M."/>
            <person name="Yuen B."/>
        </authorList>
    </citation>
    <scope>NUCLEOTIDE SEQUENCE</scope>
    <source>
        <strain evidence="5">MAGL173</strain>
    </source>
</reference>
<dbReference type="EMBL" id="JAEPDI010000009">
    <property type="protein sequence ID" value="MCG7939716.1"/>
    <property type="molecule type" value="Genomic_DNA"/>
</dbReference>
<dbReference type="Proteomes" id="UP000886687">
    <property type="component" value="Unassembled WGS sequence"/>
</dbReference>
<proteinExistence type="inferred from homology"/>
<evidence type="ECO:0000259" key="4">
    <source>
        <dbReference type="SMART" id="SM00822"/>
    </source>
</evidence>
<gene>
    <name evidence="5" type="ORF">JAZ04_12800</name>
</gene>
<dbReference type="PANTHER" id="PTHR42901:SF1">
    <property type="entry name" value="ALCOHOL DEHYDROGENASE"/>
    <property type="match status" value="1"/>
</dbReference>
<dbReference type="PRINTS" id="PR00081">
    <property type="entry name" value="GDHRDH"/>
</dbReference>
<comment type="caution">
    <text evidence="5">The sequence shown here is derived from an EMBL/GenBank/DDBJ whole genome shotgun (WGS) entry which is preliminary data.</text>
</comment>
<dbReference type="PRINTS" id="PR00080">
    <property type="entry name" value="SDRFAMILY"/>
</dbReference>
<dbReference type="SUPFAM" id="SSF51735">
    <property type="entry name" value="NAD(P)-binding Rossmann-fold domains"/>
    <property type="match status" value="1"/>
</dbReference>
<dbReference type="GO" id="GO:0016491">
    <property type="term" value="F:oxidoreductase activity"/>
    <property type="evidence" value="ECO:0007669"/>
    <property type="project" value="UniProtKB-KW"/>
</dbReference>
<organism evidence="5 6">
    <name type="scientific">Candidatus Thiodiazotropha lotti</name>
    <dbReference type="NCBI Taxonomy" id="2792787"/>
    <lineage>
        <taxon>Bacteria</taxon>
        <taxon>Pseudomonadati</taxon>
        <taxon>Pseudomonadota</taxon>
        <taxon>Gammaproteobacteria</taxon>
        <taxon>Chromatiales</taxon>
        <taxon>Sedimenticolaceae</taxon>
        <taxon>Candidatus Thiodiazotropha</taxon>
    </lineage>
</organism>
<name>A0A9E4K6G5_9GAMM</name>
<dbReference type="PROSITE" id="PS00061">
    <property type="entry name" value="ADH_SHORT"/>
    <property type="match status" value="1"/>
</dbReference>
<dbReference type="InterPro" id="IPR036291">
    <property type="entry name" value="NAD(P)-bd_dom_sf"/>
</dbReference>
<dbReference type="CDD" id="cd05233">
    <property type="entry name" value="SDR_c"/>
    <property type="match status" value="1"/>
</dbReference>
<feature type="domain" description="Ketoreductase" evidence="4">
    <location>
        <begin position="7"/>
        <end position="188"/>
    </location>
</feature>
<dbReference type="Gene3D" id="3.40.50.720">
    <property type="entry name" value="NAD(P)-binding Rossmann-like Domain"/>
    <property type="match status" value="1"/>
</dbReference>
<dbReference type="InterPro" id="IPR057326">
    <property type="entry name" value="KR_dom"/>
</dbReference>
<dbReference type="InterPro" id="IPR020904">
    <property type="entry name" value="Sc_DH/Rdtase_CS"/>
</dbReference>
<evidence type="ECO:0000256" key="3">
    <source>
        <dbReference type="RuleBase" id="RU000363"/>
    </source>
</evidence>
<evidence type="ECO:0000256" key="1">
    <source>
        <dbReference type="ARBA" id="ARBA00006484"/>
    </source>
</evidence>
<accession>A0A9E4K6G5</accession>
<evidence type="ECO:0000313" key="5">
    <source>
        <dbReference type="EMBL" id="MCG7939716.1"/>
    </source>
</evidence>
<evidence type="ECO:0000256" key="2">
    <source>
        <dbReference type="ARBA" id="ARBA00023002"/>
    </source>
</evidence>